<dbReference type="Proteomes" id="UP000572680">
    <property type="component" value="Unassembled WGS sequence"/>
</dbReference>
<sequence length="106" mass="11829">MKIRTPFIAGAAVGYVLGTRAGRERYEQMTRMTRKVMENPRVQETTGVLYAKGGEIAGVARDRAGEVASAAWHRVPDQIGERIPGKGRRVPEEYQDPRREASAKPY</sequence>
<dbReference type="RefSeq" id="WP_182842156.1">
    <property type="nucleotide sequence ID" value="NZ_BAAALP010000025.1"/>
</dbReference>
<reference evidence="2 3" key="1">
    <citation type="submission" date="2020-08" db="EMBL/GenBank/DDBJ databases">
        <title>Genomic Encyclopedia of Type Strains, Phase IV (KMG-IV): sequencing the most valuable type-strain genomes for metagenomic binning, comparative biology and taxonomic classification.</title>
        <authorList>
            <person name="Goeker M."/>
        </authorList>
    </citation>
    <scope>NUCLEOTIDE SEQUENCE [LARGE SCALE GENOMIC DNA]</scope>
    <source>
        <strain evidence="2 3">DSM 44197</strain>
    </source>
</reference>
<organism evidence="2 3">
    <name type="scientific">Actinomadura namibiensis</name>
    <dbReference type="NCBI Taxonomy" id="182080"/>
    <lineage>
        <taxon>Bacteria</taxon>
        <taxon>Bacillati</taxon>
        <taxon>Actinomycetota</taxon>
        <taxon>Actinomycetes</taxon>
        <taxon>Streptosporangiales</taxon>
        <taxon>Thermomonosporaceae</taxon>
        <taxon>Actinomadura</taxon>
    </lineage>
</organism>
<proteinExistence type="predicted"/>
<gene>
    <name evidence="2" type="ORF">HNR61_001388</name>
</gene>
<evidence type="ECO:0008006" key="4">
    <source>
        <dbReference type="Google" id="ProtNLM"/>
    </source>
</evidence>
<feature type="region of interest" description="Disordered" evidence="1">
    <location>
        <begin position="80"/>
        <end position="106"/>
    </location>
</feature>
<evidence type="ECO:0000313" key="2">
    <source>
        <dbReference type="EMBL" id="MBA8949790.1"/>
    </source>
</evidence>
<evidence type="ECO:0000313" key="3">
    <source>
        <dbReference type="Proteomes" id="UP000572680"/>
    </source>
</evidence>
<name>A0A7W3LKF6_ACTNM</name>
<dbReference type="EMBL" id="JACJIA010000001">
    <property type="protein sequence ID" value="MBA8949790.1"/>
    <property type="molecule type" value="Genomic_DNA"/>
</dbReference>
<accession>A0A7W3LKF6</accession>
<evidence type="ECO:0000256" key="1">
    <source>
        <dbReference type="SAM" id="MobiDB-lite"/>
    </source>
</evidence>
<keyword evidence="3" id="KW-1185">Reference proteome</keyword>
<comment type="caution">
    <text evidence="2">The sequence shown here is derived from an EMBL/GenBank/DDBJ whole genome shotgun (WGS) entry which is preliminary data.</text>
</comment>
<protein>
    <recommendedName>
        <fullName evidence="4">YtxH domain-containing protein</fullName>
    </recommendedName>
</protein>
<dbReference type="AlphaFoldDB" id="A0A7W3LKF6"/>